<evidence type="ECO:0000256" key="1">
    <source>
        <dbReference type="SAM" id="SignalP"/>
    </source>
</evidence>
<feature type="signal peptide" evidence="1">
    <location>
        <begin position="1"/>
        <end position="22"/>
    </location>
</feature>
<reference evidence="2" key="1">
    <citation type="submission" date="2016-04" db="EMBL/GenBank/DDBJ databases">
        <authorList>
            <person name="Evans L.H."/>
            <person name="Alamgir A."/>
            <person name="Owens N."/>
            <person name="Weber N.D."/>
            <person name="Virtaneva K."/>
            <person name="Barbian K."/>
            <person name="Babar A."/>
            <person name="Rosenke K."/>
        </authorList>
    </citation>
    <scope>NUCLEOTIDE SEQUENCE</scope>
    <source>
        <strain evidence="2">86</strain>
    </source>
</reference>
<organism evidence="2">
    <name type="scientific">uncultured Alphaproteobacteria bacterium</name>
    <dbReference type="NCBI Taxonomy" id="91750"/>
    <lineage>
        <taxon>Bacteria</taxon>
        <taxon>Pseudomonadati</taxon>
        <taxon>Pseudomonadota</taxon>
        <taxon>Alphaproteobacteria</taxon>
        <taxon>environmental samples</taxon>
    </lineage>
</organism>
<sequence>MRTATTRAATALAIALGLSACAGAPQPAPRPAVDPRIAAALEALAHPDPHIAVALVPGERTLGTPDGTLLNGLSGAEVELVLGPPGRVRVDPPAQVWQYDQPRCFVDVFLYTDDGETRVVYVQERSREVKKVPPGVCIGGVWMARQR</sequence>
<dbReference type="EMBL" id="FLUO01000001">
    <property type="protein sequence ID" value="SBW08690.1"/>
    <property type="molecule type" value="Genomic_DNA"/>
</dbReference>
<keyword evidence="1" id="KW-0732">Signal</keyword>
<proteinExistence type="predicted"/>
<dbReference type="PROSITE" id="PS51257">
    <property type="entry name" value="PROKAR_LIPOPROTEIN"/>
    <property type="match status" value="1"/>
</dbReference>
<evidence type="ECO:0000313" key="2">
    <source>
        <dbReference type="EMBL" id="SBW08690.1"/>
    </source>
</evidence>
<name>A0A212KAH7_9PROT</name>
<gene>
    <name evidence="2" type="ORF">KL86APRO_12436</name>
</gene>
<protein>
    <recommendedName>
        <fullName evidence="3">Lipoprotein</fullName>
    </recommendedName>
</protein>
<evidence type="ECO:0008006" key="3">
    <source>
        <dbReference type="Google" id="ProtNLM"/>
    </source>
</evidence>
<dbReference type="AlphaFoldDB" id="A0A212KAH7"/>
<accession>A0A212KAH7</accession>
<feature type="chain" id="PRO_5012578041" description="Lipoprotein" evidence="1">
    <location>
        <begin position="23"/>
        <end position="147"/>
    </location>
</feature>